<dbReference type="AlphaFoldDB" id="A0A2T3XP88"/>
<evidence type="ECO:0000313" key="2">
    <source>
        <dbReference type="Proteomes" id="UP000240638"/>
    </source>
</evidence>
<gene>
    <name evidence="1" type="ORF">C9I57_24085</name>
</gene>
<evidence type="ECO:0000313" key="1">
    <source>
        <dbReference type="EMBL" id="PTB18262.1"/>
    </source>
</evidence>
<name>A0A2T3XP88_9BURK</name>
<dbReference type="Proteomes" id="UP000240638">
    <property type="component" value="Unassembled WGS sequence"/>
</dbReference>
<dbReference type="EMBL" id="PYUC01000013">
    <property type="protein sequence ID" value="PTB18262.1"/>
    <property type="molecule type" value="Genomic_DNA"/>
</dbReference>
<comment type="caution">
    <text evidence="1">The sequence shown here is derived from an EMBL/GenBank/DDBJ whole genome shotgun (WGS) entry which is preliminary data.</text>
</comment>
<proteinExistence type="predicted"/>
<reference evidence="1 2" key="1">
    <citation type="submission" date="2018-03" db="EMBL/GenBank/DDBJ databases">
        <title>Whole genome analyses suggest that Burkholderia sensu lato contains two further novel genera in the rhizoxinica-symbiotica group Mycetohabitans gen. nov., and Trinickia gen. nov.: implications for the evolution of diazotrophy and nodulation in the Burkholderiaceae.</title>
        <authorList>
            <person name="Estrada De Los Santos P."/>
            <person name="Palmer M."/>
            <person name="Chavez-Ramirez B."/>
            <person name="Steenkamp E.T."/>
            <person name="Hirsch A.M."/>
            <person name="Manyaka P."/>
            <person name="Maluk M."/>
            <person name="Lafos M."/>
            <person name="Crook M."/>
            <person name="Gross E."/>
            <person name="Simon M.F."/>
            <person name="Bueno Dos Reis Junior F."/>
            <person name="Poole P.S."/>
            <person name="Venter S.N."/>
            <person name="James E.K."/>
        </authorList>
    </citation>
    <scope>NUCLEOTIDE SEQUENCE [LARGE SCALE GENOMIC DNA]</scope>
    <source>
        <strain evidence="1 2">JPY-366</strain>
    </source>
</reference>
<accession>A0A2T3XP88</accession>
<protein>
    <submittedName>
        <fullName evidence="1">Uncharacterized protein</fullName>
    </submittedName>
</protein>
<organism evidence="1 2">
    <name type="scientific">Trinickia symbiotica</name>
    <dbReference type="NCBI Taxonomy" id="863227"/>
    <lineage>
        <taxon>Bacteria</taxon>
        <taxon>Pseudomonadati</taxon>
        <taxon>Pseudomonadota</taxon>
        <taxon>Betaproteobacteria</taxon>
        <taxon>Burkholderiales</taxon>
        <taxon>Burkholderiaceae</taxon>
        <taxon>Trinickia</taxon>
    </lineage>
</organism>
<sequence length="173" mass="19205">MGRTMAYFDARAHAARIPVAPTAEESLRRVVGLLNGLMYSKAVGDRLIAIYLFATVGPDVHLVVVVDCYVVGLHTYEVADSPIVTAGKIEEIRELLRVVDQYQNKLLADARPPAIGDNLKVLYCGRPAPRTDAKIQPHDAAEELLKHFWASPVPRPDSEEFLRLFENASTREP</sequence>